<name>A0ABQ1LTU5_9BURK</name>
<dbReference type="Pfam" id="PF26061">
    <property type="entry name" value="DUF8021"/>
    <property type="match status" value="1"/>
</dbReference>
<sequence>MKRKTRFIASLASTLAAALFSQYAAATTTCDRACLTHVADGLLGSMVAHDPSALPLSTGYKATENAVPAALSMMTIWRTATGIKHKYYVIDPKSEQLFLVVTISEGAGNALLFGRLKVRDQSISEIELYTDRSRSDGGFQFDADGLGKLPDAWTIDLAPQRRASRAQLISAGRSIFDTDPALTSPPFAASCVMMENGKVVAENPDVLKEVMPPPDKSQPSLPPLHQNADGTVSIPCGSPPFRPTDRHARTDIVDEEQSVVVSLATVPGVVEPYVITKPTESAFVPDAMLKPYVDMLTKQQASGRFVLAALKPTRASVTVAQMHRIYDGKVQGMHLLEKLGPPEAMSPWVEK</sequence>
<feature type="region of interest" description="Disordered" evidence="1">
    <location>
        <begin position="210"/>
        <end position="237"/>
    </location>
</feature>
<gene>
    <name evidence="4" type="ORF">GCM10011400_11250</name>
</gene>
<accession>A0ABQ1LTU5</accession>
<feature type="domain" description="DUF8021" evidence="3">
    <location>
        <begin position="161"/>
        <end position="333"/>
    </location>
</feature>
<proteinExistence type="predicted"/>
<keyword evidence="2" id="KW-0732">Signal</keyword>
<reference evidence="5" key="1">
    <citation type="journal article" date="2019" name="Int. J. Syst. Evol. Microbiol.">
        <title>The Global Catalogue of Microorganisms (GCM) 10K type strain sequencing project: providing services to taxonomists for standard genome sequencing and annotation.</title>
        <authorList>
            <consortium name="The Broad Institute Genomics Platform"/>
            <consortium name="The Broad Institute Genome Sequencing Center for Infectious Disease"/>
            <person name="Wu L."/>
            <person name="Ma J."/>
        </authorList>
    </citation>
    <scope>NUCLEOTIDE SEQUENCE [LARGE SCALE GENOMIC DNA]</scope>
    <source>
        <strain evidence="5">CGMCC 1.15103</strain>
    </source>
</reference>
<feature type="compositionally biased region" description="Pro residues" evidence="1">
    <location>
        <begin position="211"/>
        <end position="222"/>
    </location>
</feature>
<comment type="caution">
    <text evidence="4">The sequence shown here is derived from an EMBL/GenBank/DDBJ whole genome shotgun (WGS) entry which is preliminary data.</text>
</comment>
<organism evidence="4 5">
    <name type="scientific">Paraburkholderia caffeinilytica</name>
    <dbReference type="NCBI Taxonomy" id="1761016"/>
    <lineage>
        <taxon>Bacteria</taxon>
        <taxon>Pseudomonadati</taxon>
        <taxon>Pseudomonadota</taxon>
        <taxon>Betaproteobacteria</taxon>
        <taxon>Burkholderiales</taxon>
        <taxon>Burkholderiaceae</taxon>
        <taxon>Paraburkholderia</taxon>
    </lineage>
</organism>
<dbReference type="InterPro" id="IPR058334">
    <property type="entry name" value="DUF8021"/>
</dbReference>
<feature type="signal peptide" evidence="2">
    <location>
        <begin position="1"/>
        <end position="26"/>
    </location>
</feature>
<evidence type="ECO:0000256" key="2">
    <source>
        <dbReference type="SAM" id="SignalP"/>
    </source>
</evidence>
<evidence type="ECO:0000256" key="1">
    <source>
        <dbReference type="SAM" id="MobiDB-lite"/>
    </source>
</evidence>
<dbReference type="Proteomes" id="UP000602004">
    <property type="component" value="Unassembled WGS sequence"/>
</dbReference>
<keyword evidence="5" id="KW-1185">Reference proteome</keyword>
<evidence type="ECO:0000313" key="4">
    <source>
        <dbReference type="EMBL" id="GGC26623.1"/>
    </source>
</evidence>
<evidence type="ECO:0000313" key="5">
    <source>
        <dbReference type="Proteomes" id="UP000602004"/>
    </source>
</evidence>
<evidence type="ECO:0000259" key="3">
    <source>
        <dbReference type="Pfam" id="PF26061"/>
    </source>
</evidence>
<feature type="chain" id="PRO_5046768706" description="DUF8021 domain-containing protein" evidence="2">
    <location>
        <begin position="27"/>
        <end position="351"/>
    </location>
</feature>
<dbReference type="EMBL" id="BMHL01000002">
    <property type="protein sequence ID" value="GGC26623.1"/>
    <property type="molecule type" value="Genomic_DNA"/>
</dbReference>
<protein>
    <recommendedName>
        <fullName evidence="3">DUF8021 domain-containing protein</fullName>
    </recommendedName>
</protein>